<dbReference type="SUPFAM" id="SSF103473">
    <property type="entry name" value="MFS general substrate transporter"/>
    <property type="match status" value="1"/>
</dbReference>
<name>A0A3M8BUG9_9BACL</name>
<dbReference type="InterPro" id="IPR036259">
    <property type="entry name" value="MFS_trans_sf"/>
</dbReference>
<feature type="domain" description="Major facilitator superfamily (MFS) profile" evidence="6">
    <location>
        <begin position="8"/>
        <end position="392"/>
    </location>
</feature>
<keyword evidence="2" id="KW-0813">Transport</keyword>
<evidence type="ECO:0000256" key="2">
    <source>
        <dbReference type="ARBA" id="ARBA00022448"/>
    </source>
</evidence>
<dbReference type="PANTHER" id="PTHR23523">
    <property type="match status" value="1"/>
</dbReference>
<evidence type="ECO:0000256" key="5">
    <source>
        <dbReference type="ARBA" id="ARBA00023136"/>
    </source>
</evidence>
<dbReference type="PROSITE" id="PS50850">
    <property type="entry name" value="MFS"/>
    <property type="match status" value="1"/>
</dbReference>
<dbReference type="PANTHER" id="PTHR23523:SF2">
    <property type="entry name" value="2-NITROIMIDAZOLE TRANSPORTER"/>
    <property type="match status" value="1"/>
</dbReference>
<dbReference type="OrthoDB" id="9797740at2"/>
<dbReference type="Proteomes" id="UP000282028">
    <property type="component" value="Unassembled WGS sequence"/>
</dbReference>
<comment type="subcellular location">
    <subcellularLocation>
        <location evidence="1">Cell membrane</location>
        <topology evidence="1">Multi-pass membrane protein</topology>
    </subcellularLocation>
</comment>
<gene>
    <name evidence="7" type="ORF">EDM52_23135</name>
</gene>
<keyword evidence="4" id="KW-1133">Transmembrane helix</keyword>
<dbReference type="EMBL" id="RHHR01000060">
    <property type="protein sequence ID" value="RNB67049.1"/>
    <property type="molecule type" value="Genomic_DNA"/>
</dbReference>
<dbReference type="InterPro" id="IPR020846">
    <property type="entry name" value="MFS_dom"/>
</dbReference>
<evidence type="ECO:0000256" key="4">
    <source>
        <dbReference type="ARBA" id="ARBA00022989"/>
    </source>
</evidence>
<organism evidence="7 8">
    <name type="scientific">Brevibacillus invocatus</name>
    <dbReference type="NCBI Taxonomy" id="173959"/>
    <lineage>
        <taxon>Bacteria</taxon>
        <taxon>Bacillati</taxon>
        <taxon>Bacillota</taxon>
        <taxon>Bacilli</taxon>
        <taxon>Bacillales</taxon>
        <taxon>Paenibacillaceae</taxon>
        <taxon>Brevibacillus</taxon>
    </lineage>
</organism>
<dbReference type="AlphaFoldDB" id="A0A3M8BUG9"/>
<evidence type="ECO:0000313" key="8">
    <source>
        <dbReference type="Proteomes" id="UP000282028"/>
    </source>
</evidence>
<sequence length="405" mass="43606">MVQPNKRTILWSIFALFVISMNLRAAITSISPVLKDIQSDLHISSITVSLLTSIPVFCMGIFAPVAGKLSDRWGIERTIALAILLIGASTALRLVSTFSSLLLLTAVLAGIGIAIAGPLISGFIKEHFPQHSSAMIGVYSAGMGIGASLSAGLVVPVMELFHQSWNIALAVWSVFAVMGILVWIPIMKKSAQKKTESALSPQPKTTLPWGNRYAWRLTLMFGLQSGTYYSFATWLAPKALEMGYTSSYAATTATVFSIVQMLGSLIIPLFLDRNVNRKPWLILSAMSSMLGIVLLLTGMASPVLCAVLMGIGAGGLFPLTMILPLDETSTPKEASQWTAMIQFGGYLISGIVPIVVGAVKDMTNTYNYAFMALLFVFAAVILLSLKVRKKREAPIPLQEEKAASL</sequence>
<accession>A0A3M8BUG9</accession>
<keyword evidence="5" id="KW-0472">Membrane</keyword>
<dbReference type="Pfam" id="PF07690">
    <property type="entry name" value="MFS_1"/>
    <property type="match status" value="1"/>
</dbReference>
<keyword evidence="8" id="KW-1185">Reference proteome</keyword>
<keyword evidence="3" id="KW-0812">Transmembrane</keyword>
<dbReference type="Gene3D" id="1.20.1250.20">
    <property type="entry name" value="MFS general substrate transporter like domains"/>
    <property type="match status" value="2"/>
</dbReference>
<dbReference type="InterPro" id="IPR052524">
    <property type="entry name" value="MFS_Cyanate_Porter"/>
</dbReference>
<evidence type="ECO:0000313" key="7">
    <source>
        <dbReference type="EMBL" id="RNB67049.1"/>
    </source>
</evidence>
<evidence type="ECO:0000256" key="1">
    <source>
        <dbReference type="ARBA" id="ARBA00004651"/>
    </source>
</evidence>
<protein>
    <submittedName>
        <fullName evidence="7">MFS transporter</fullName>
    </submittedName>
</protein>
<dbReference type="InterPro" id="IPR011701">
    <property type="entry name" value="MFS"/>
</dbReference>
<comment type="caution">
    <text evidence="7">The sequence shown here is derived from an EMBL/GenBank/DDBJ whole genome shotgun (WGS) entry which is preliminary data.</text>
</comment>
<dbReference type="GO" id="GO:0005886">
    <property type="term" value="C:plasma membrane"/>
    <property type="evidence" value="ECO:0007669"/>
    <property type="project" value="UniProtKB-SubCell"/>
</dbReference>
<dbReference type="RefSeq" id="WP_122911262.1">
    <property type="nucleotide sequence ID" value="NZ_CBCSBE010000031.1"/>
</dbReference>
<reference evidence="7 8" key="1">
    <citation type="submission" date="2018-10" db="EMBL/GenBank/DDBJ databases">
        <title>Phylogenomics of Brevibacillus.</title>
        <authorList>
            <person name="Dunlap C."/>
        </authorList>
    </citation>
    <scope>NUCLEOTIDE SEQUENCE [LARGE SCALE GENOMIC DNA]</scope>
    <source>
        <strain evidence="7 8">JCM 12215</strain>
    </source>
</reference>
<evidence type="ECO:0000256" key="3">
    <source>
        <dbReference type="ARBA" id="ARBA00022692"/>
    </source>
</evidence>
<evidence type="ECO:0000259" key="6">
    <source>
        <dbReference type="PROSITE" id="PS50850"/>
    </source>
</evidence>
<dbReference type="GO" id="GO:0022857">
    <property type="term" value="F:transmembrane transporter activity"/>
    <property type="evidence" value="ECO:0007669"/>
    <property type="project" value="InterPro"/>
</dbReference>
<proteinExistence type="predicted"/>